<proteinExistence type="predicted"/>
<sequence length="167" mass="18242">MEKTAIEITGGTTEWTSRLSLKKAMERFGEVVGCHIGQRGVDKPVVRYVNGEVAQGAYESLKKGEIVLDGQILQGDWKADRGRWAPVLFYLVKNNKTSMDKLFSLIEGGSGGERAISHNLKSLFVRPGVLNIAVKLLGHHLSPPSLGRASWKCALPGKGPDVEIDFI</sequence>
<name>A0ABP0MX52_9DINO</name>
<organism evidence="1 2">
    <name type="scientific">Durusdinium trenchii</name>
    <dbReference type="NCBI Taxonomy" id="1381693"/>
    <lineage>
        <taxon>Eukaryota</taxon>
        <taxon>Sar</taxon>
        <taxon>Alveolata</taxon>
        <taxon>Dinophyceae</taxon>
        <taxon>Suessiales</taxon>
        <taxon>Symbiodiniaceae</taxon>
        <taxon>Durusdinium</taxon>
    </lineage>
</organism>
<dbReference type="EMBL" id="CAXAMM010024869">
    <property type="protein sequence ID" value="CAK9056083.1"/>
    <property type="molecule type" value="Genomic_DNA"/>
</dbReference>
<evidence type="ECO:0000313" key="1">
    <source>
        <dbReference type="EMBL" id="CAK9056083.1"/>
    </source>
</evidence>
<accession>A0ABP0MX52</accession>
<protein>
    <submittedName>
        <fullName evidence="1">Uncharacterized protein</fullName>
    </submittedName>
</protein>
<evidence type="ECO:0000313" key="2">
    <source>
        <dbReference type="Proteomes" id="UP001642464"/>
    </source>
</evidence>
<keyword evidence="2" id="KW-1185">Reference proteome</keyword>
<reference evidence="1 2" key="1">
    <citation type="submission" date="2024-02" db="EMBL/GenBank/DDBJ databases">
        <authorList>
            <person name="Chen Y."/>
            <person name="Shah S."/>
            <person name="Dougan E. K."/>
            <person name="Thang M."/>
            <person name="Chan C."/>
        </authorList>
    </citation>
    <scope>NUCLEOTIDE SEQUENCE [LARGE SCALE GENOMIC DNA]</scope>
</reference>
<gene>
    <name evidence="1" type="ORF">SCF082_LOCUS30257</name>
</gene>
<dbReference type="Proteomes" id="UP001642464">
    <property type="component" value="Unassembled WGS sequence"/>
</dbReference>
<comment type="caution">
    <text evidence="1">The sequence shown here is derived from an EMBL/GenBank/DDBJ whole genome shotgun (WGS) entry which is preliminary data.</text>
</comment>